<organism evidence="1">
    <name type="scientific">marine sediment metagenome</name>
    <dbReference type="NCBI Taxonomy" id="412755"/>
    <lineage>
        <taxon>unclassified sequences</taxon>
        <taxon>metagenomes</taxon>
        <taxon>ecological metagenomes</taxon>
    </lineage>
</organism>
<accession>A0A0F9HB00</accession>
<name>A0A0F9HB00_9ZZZZ</name>
<proteinExistence type="predicted"/>
<dbReference type="EMBL" id="LAZR01023329">
    <property type="protein sequence ID" value="KKL78875.1"/>
    <property type="molecule type" value="Genomic_DNA"/>
</dbReference>
<comment type="caution">
    <text evidence="1">The sequence shown here is derived from an EMBL/GenBank/DDBJ whole genome shotgun (WGS) entry which is preliminary data.</text>
</comment>
<evidence type="ECO:0000313" key="1">
    <source>
        <dbReference type="EMBL" id="KKL78875.1"/>
    </source>
</evidence>
<sequence>MGDGAAVDAVDWIELCNVSASGGCGVPVAASSEAYTGYTDAGLIKQAGSVDDMGNGNFSVAYTFTANRTASTNVTHLLNGNGDEFAGNSFTLVSLENNDQITINWTVSIS</sequence>
<dbReference type="AlphaFoldDB" id="A0A0F9HB00"/>
<reference evidence="1" key="1">
    <citation type="journal article" date="2015" name="Nature">
        <title>Complex archaea that bridge the gap between prokaryotes and eukaryotes.</title>
        <authorList>
            <person name="Spang A."/>
            <person name="Saw J.H."/>
            <person name="Jorgensen S.L."/>
            <person name="Zaremba-Niedzwiedzka K."/>
            <person name="Martijn J."/>
            <person name="Lind A.E."/>
            <person name="van Eijk R."/>
            <person name="Schleper C."/>
            <person name="Guy L."/>
            <person name="Ettema T.J."/>
        </authorList>
    </citation>
    <scope>NUCLEOTIDE SEQUENCE</scope>
</reference>
<protein>
    <submittedName>
        <fullName evidence="1">Uncharacterized protein</fullName>
    </submittedName>
</protein>
<gene>
    <name evidence="1" type="ORF">LCGC14_2020450</name>
</gene>